<evidence type="ECO:0000313" key="13">
    <source>
        <dbReference type="Proteomes" id="UP000663828"/>
    </source>
</evidence>
<dbReference type="GO" id="GO:0045944">
    <property type="term" value="P:positive regulation of transcription by RNA polymerase II"/>
    <property type="evidence" value="ECO:0007669"/>
    <property type="project" value="TreeGrafter"/>
</dbReference>
<dbReference type="Gene3D" id="1.10.565.10">
    <property type="entry name" value="Retinoid X Receptor"/>
    <property type="match status" value="1"/>
</dbReference>
<evidence type="ECO:0000256" key="2">
    <source>
        <dbReference type="ARBA" id="ARBA00022771"/>
    </source>
</evidence>
<feature type="domain" description="NR LBD" evidence="10">
    <location>
        <begin position="221"/>
        <end position="455"/>
    </location>
</feature>
<evidence type="ECO:0000256" key="6">
    <source>
        <dbReference type="ARBA" id="ARBA00023163"/>
    </source>
</evidence>
<keyword evidence="5" id="KW-0238">DNA-binding</keyword>
<dbReference type="GO" id="GO:0000978">
    <property type="term" value="F:RNA polymerase II cis-regulatory region sequence-specific DNA binding"/>
    <property type="evidence" value="ECO:0007669"/>
    <property type="project" value="TreeGrafter"/>
</dbReference>
<dbReference type="InterPro" id="IPR050234">
    <property type="entry name" value="Nuclear_hormone_rcpt_NR1"/>
</dbReference>
<dbReference type="GO" id="GO:0004879">
    <property type="term" value="F:nuclear receptor activity"/>
    <property type="evidence" value="ECO:0007669"/>
    <property type="project" value="TreeGrafter"/>
</dbReference>
<evidence type="ECO:0000313" key="12">
    <source>
        <dbReference type="EMBL" id="CAF1634800.1"/>
    </source>
</evidence>
<keyword evidence="7" id="KW-0675">Receptor</keyword>
<dbReference type="Pfam" id="PF00105">
    <property type="entry name" value="zf-C4"/>
    <property type="match status" value="1"/>
</dbReference>
<dbReference type="OrthoDB" id="10014231at2759"/>
<gene>
    <name evidence="11" type="ORF">EDS130_LOCUS32951</name>
    <name evidence="12" type="ORF">XAT740_LOCUS52275</name>
</gene>
<evidence type="ECO:0000256" key="3">
    <source>
        <dbReference type="ARBA" id="ARBA00022833"/>
    </source>
</evidence>
<dbReference type="Proteomes" id="UP000663828">
    <property type="component" value="Unassembled WGS sequence"/>
</dbReference>
<evidence type="ECO:0000256" key="1">
    <source>
        <dbReference type="ARBA" id="ARBA00022723"/>
    </source>
</evidence>
<keyword evidence="3" id="KW-0862">Zinc</keyword>
<dbReference type="GO" id="GO:0030154">
    <property type="term" value="P:cell differentiation"/>
    <property type="evidence" value="ECO:0007669"/>
    <property type="project" value="TreeGrafter"/>
</dbReference>
<dbReference type="GO" id="GO:0008270">
    <property type="term" value="F:zinc ion binding"/>
    <property type="evidence" value="ECO:0007669"/>
    <property type="project" value="UniProtKB-KW"/>
</dbReference>
<dbReference type="AlphaFoldDB" id="A0A816DIT0"/>
<dbReference type="InterPro" id="IPR013088">
    <property type="entry name" value="Znf_NHR/GATA"/>
</dbReference>
<reference evidence="12" key="1">
    <citation type="submission" date="2021-02" db="EMBL/GenBank/DDBJ databases">
        <authorList>
            <person name="Nowell W R."/>
        </authorList>
    </citation>
    <scope>NUCLEOTIDE SEQUENCE</scope>
</reference>
<dbReference type="GO" id="GO:0000122">
    <property type="term" value="P:negative regulation of transcription by RNA polymerase II"/>
    <property type="evidence" value="ECO:0007669"/>
    <property type="project" value="TreeGrafter"/>
</dbReference>
<organism evidence="12 13">
    <name type="scientific">Adineta ricciae</name>
    <name type="common">Rotifer</name>
    <dbReference type="NCBI Taxonomy" id="249248"/>
    <lineage>
        <taxon>Eukaryota</taxon>
        <taxon>Metazoa</taxon>
        <taxon>Spiralia</taxon>
        <taxon>Gnathifera</taxon>
        <taxon>Rotifera</taxon>
        <taxon>Eurotatoria</taxon>
        <taxon>Bdelloidea</taxon>
        <taxon>Adinetida</taxon>
        <taxon>Adinetidae</taxon>
        <taxon>Adineta</taxon>
    </lineage>
</organism>
<name>A0A816DIT0_ADIRI</name>
<dbReference type="SUPFAM" id="SSF48508">
    <property type="entry name" value="Nuclear receptor ligand-binding domain"/>
    <property type="match status" value="1"/>
</dbReference>
<evidence type="ECO:0000256" key="4">
    <source>
        <dbReference type="ARBA" id="ARBA00023015"/>
    </source>
</evidence>
<dbReference type="InterPro" id="IPR000536">
    <property type="entry name" value="Nucl_hrmn_rcpt_lig-bd"/>
</dbReference>
<keyword evidence="13" id="KW-1185">Reference proteome</keyword>
<dbReference type="InterPro" id="IPR035500">
    <property type="entry name" value="NHR-like_dom_sf"/>
</dbReference>
<protein>
    <submittedName>
        <fullName evidence="12">Uncharacterized protein</fullName>
    </submittedName>
</protein>
<dbReference type="PRINTS" id="PR00047">
    <property type="entry name" value="STROIDFINGER"/>
</dbReference>
<dbReference type="PANTHER" id="PTHR24082:SF283">
    <property type="entry name" value="NUCLEAR HORMONE RECEPTOR HR96"/>
    <property type="match status" value="1"/>
</dbReference>
<keyword evidence="8" id="KW-0539">Nucleus</keyword>
<dbReference type="SUPFAM" id="SSF57716">
    <property type="entry name" value="Glucocorticoid receptor-like (DNA-binding domain)"/>
    <property type="match status" value="1"/>
</dbReference>
<keyword evidence="1" id="KW-0479">Metal-binding</keyword>
<evidence type="ECO:0000256" key="5">
    <source>
        <dbReference type="ARBA" id="ARBA00023125"/>
    </source>
</evidence>
<feature type="domain" description="Nuclear receptor" evidence="9">
    <location>
        <begin position="58"/>
        <end position="136"/>
    </location>
</feature>
<keyword evidence="4" id="KW-0805">Transcription regulation</keyword>
<accession>A0A816DIT0</accession>
<evidence type="ECO:0000256" key="8">
    <source>
        <dbReference type="ARBA" id="ARBA00023242"/>
    </source>
</evidence>
<dbReference type="PANTHER" id="PTHR24082">
    <property type="entry name" value="NUCLEAR HORMONE RECEPTOR"/>
    <property type="match status" value="1"/>
</dbReference>
<dbReference type="PROSITE" id="PS51843">
    <property type="entry name" value="NR_LBD"/>
    <property type="match status" value="1"/>
</dbReference>
<evidence type="ECO:0000259" key="10">
    <source>
        <dbReference type="PROSITE" id="PS51843"/>
    </source>
</evidence>
<evidence type="ECO:0000313" key="11">
    <source>
        <dbReference type="EMBL" id="CAF1344977.1"/>
    </source>
</evidence>
<dbReference type="Gene3D" id="3.30.50.10">
    <property type="entry name" value="Erythroid Transcription Factor GATA-1, subunit A"/>
    <property type="match status" value="1"/>
</dbReference>
<comment type="caution">
    <text evidence="12">The sequence shown here is derived from an EMBL/GenBank/DDBJ whole genome shotgun (WGS) entry which is preliminary data.</text>
</comment>
<dbReference type="Proteomes" id="UP000663852">
    <property type="component" value="Unassembled WGS sequence"/>
</dbReference>
<dbReference type="PROSITE" id="PS51030">
    <property type="entry name" value="NUCLEAR_REC_DBD_2"/>
    <property type="match status" value="1"/>
</dbReference>
<sequence length="455" mass="53004">MANLNSNRHVIVIAPNEKTFEKIMSIVQCADNCGETKHIAESTNEDKTKGSHKRRKTDLTCVVCNDKCSGYNFNVISCESCKSFFYRNSTQNLKDLKCLTDTKNCIVNFQNRRKMCRYCRLQKCLSVGMKWMSSTSDKLTRQQQVEENRRFTENRTNSLIQRSSVNFSPHENDDETLETEPAIEQLLASQSPCRPLSQEHFLTSDDHNRLNLIKSCYEKAFQHATVKRDISVFDRTIDRRWGLLYSASLFYDMGMKIITFSRSIPEFESLNEQDRFILIKYNSPMVFHMRLSLIFDPNKDLVIEPEAESEEHAMICEQISQYCYGSQLSLLSNELLRSIKNISDDDPMVLKLMIIILLFGKSVAAEDIIINDQPILRNGKQVYEAQLIYTNLLFRYMIEKYSDYYQAVRQYSQLIQKTIQMQLLTRTFLQFLHEQLINTGDDEVNPIIKSILLIS</sequence>
<dbReference type="EMBL" id="CAJNOJ010000257">
    <property type="protein sequence ID" value="CAF1344977.1"/>
    <property type="molecule type" value="Genomic_DNA"/>
</dbReference>
<proteinExistence type="predicted"/>
<keyword evidence="2" id="KW-0863">Zinc-finger</keyword>
<dbReference type="EMBL" id="CAJNOR010008569">
    <property type="protein sequence ID" value="CAF1634800.1"/>
    <property type="molecule type" value="Genomic_DNA"/>
</dbReference>
<dbReference type="InterPro" id="IPR001628">
    <property type="entry name" value="Znf_hrmn_rcpt"/>
</dbReference>
<dbReference type="PROSITE" id="PS00031">
    <property type="entry name" value="NUCLEAR_REC_DBD_1"/>
    <property type="match status" value="1"/>
</dbReference>
<dbReference type="SMART" id="SM00399">
    <property type="entry name" value="ZnF_C4"/>
    <property type="match status" value="1"/>
</dbReference>
<keyword evidence="6" id="KW-0804">Transcription</keyword>
<evidence type="ECO:0000259" key="9">
    <source>
        <dbReference type="PROSITE" id="PS51030"/>
    </source>
</evidence>
<evidence type="ECO:0000256" key="7">
    <source>
        <dbReference type="ARBA" id="ARBA00023170"/>
    </source>
</evidence>